<evidence type="ECO:0000313" key="2">
    <source>
        <dbReference type="Proteomes" id="UP000178646"/>
    </source>
</evidence>
<reference evidence="1 2" key="1">
    <citation type="journal article" date="2016" name="Nat. Commun.">
        <title>Thousands of microbial genomes shed light on interconnected biogeochemical processes in an aquifer system.</title>
        <authorList>
            <person name="Anantharaman K."/>
            <person name="Brown C.T."/>
            <person name="Hug L.A."/>
            <person name="Sharon I."/>
            <person name="Castelle C.J."/>
            <person name="Probst A.J."/>
            <person name="Thomas B.C."/>
            <person name="Singh A."/>
            <person name="Wilkins M.J."/>
            <person name="Karaoz U."/>
            <person name="Brodie E.L."/>
            <person name="Williams K.H."/>
            <person name="Hubbard S.S."/>
            <person name="Banfield J.F."/>
        </authorList>
    </citation>
    <scope>NUCLEOTIDE SEQUENCE [LARGE SCALE GENOMIC DNA]</scope>
</reference>
<dbReference type="InterPro" id="IPR017853">
    <property type="entry name" value="GH"/>
</dbReference>
<name>A0A1G2PTA1_9BACT</name>
<dbReference type="Proteomes" id="UP000178646">
    <property type="component" value="Unassembled WGS sequence"/>
</dbReference>
<gene>
    <name evidence="1" type="ORF">A2W59_01580</name>
</gene>
<organism evidence="1 2">
    <name type="scientific">Candidatus Terrybacteria bacterium RIFCSPHIGHO2_02_41_19</name>
    <dbReference type="NCBI Taxonomy" id="1802364"/>
    <lineage>
        <taxon>Bacteria</taxon>
        <taxon>Candidatus Terryibacteriota</taxon>
    </lineage>
</organism>
<dbReference type="EMBL" id="MHSU01000001">
    <property type="protein sequence ID" value="OHA51537.1"/>
    <property type="molecule type" value="Genomic_DNA"/>
</dbReference>
<sequence length="1251" mass="140571">MNKFLGFNKIVASVFFGVFLVAFLTAGMAQADARQYTLKVKISGIGKITGIGESNGINCAKLKEWLIFGKYAGTCKAKFNKGDSVILTSEAPEMSIPEMPERPLKPEVSAPEKPPVIDSAFVGWGGACKVEKASVCSVTMDGNKKVSAKFKKIPSPKPLPIEISSAGRSQLKPISQELPFGISNPYSQEDIQTKKELPSILRDLGLSQDENGIAGFIVDEIARRHIEKKCNTETCQEYDFSDAQDLIDLVVGQGKANLWVVLGSPSNYKFTDGKIRKNEKTYLPDGPISRQAYKDYLTEMVNFVNSYGKKVSGNSNWYVSRWNLYNEVSAEYKSTFGKKDEKDVDSAAVAYANFVIDSSEILRKLSPQSKIVLAGTGSGTDLEGGHGEFYRLVFSKLKQSKLAYEPFDYWESHWFGEFKNYKTNEKDYGAGDFVNFLRDNGYGDKEFVIRAGGTYSGQDLQEREGLMNNYQSEQDQAEFLIKRFIYNLAHGVKKIPWSTIYERDNYQGETHVQFQYISLIYDGYPDDVSKNQKCVKGWLPCPDPGRGVKKLSYYTYKFLIEKLNEADFNDIKIINTNIPNVYLYQFNKEGKPVFVAWRDWWAQGEKGETKQITLTLPDINVSRVKITEAVPNFQNDFQSQSDKLREADYPGFFDSISVSVGSSEKITVSLGKEPVYIEAEEVLPEEELPIAKAGTVIPFGVNNPFAYPETDSAGEDCLKNSSVFKKKSSYSEKHIEIDKLKKCLPVAVSYMNNIKDIGLNVISQYFNRKYDASGMPYFGIEERNNEVTIQLYVKDSGNYFWAAINPVSTKGFKGDIDAKTHQILKKDEFSKKGSYLPASEAGFAEWQKWLGAVFDYLNDHDTTNNLVYIQIGNESDSDYAKTDKIERDNPDDFYWSAYAKLAEKSYDIIKSRSPKTKIVIGASGAGSITIDGFQRPVLEYLADKIDETGKIANGSKKCGGSGCFDVYAYNNYSGYKEYKGRTVCQPRNCVNPILTFKRSPENMKKLLSDTGFPDKKMAVQQGGTYTGQDSKTEKMESYQSEEDQASYLVKGGIYLLANGVEQSSFSTYIEHLSFEDTIHNWFTMMGLTYNGIPKKGECDGQLPCPDPGRGVKKLSYYSYKKLIEVSKEKDWNSISAITTGMDDVYLYKLTDKTLGGKAIYFAWWDWWKKCPQPDNSKPEMDSVCLDKNRPTVTINVGKDIASIEITALVPKFDTGQEVEKTGYTNAFASRSEETKEGIAKIILGTKPVYVK</sequence>
<dbReference type="InterPro" id="IPR051923">
    <property type="entry name" value="Glycosyl_Hydrolase_39"/>
</dbReference>
<dbReference type="AlphaFoldDB" id="A0A1G2PTA1"/>
<dbReference type="SUPFAM" id="SSF51445">
    <property type="entry name" value="(Trans)glycosidases"/>
    <property type="match status" value="2"/>
</dbReference>
<dbReference type="GO" id="GO:0004553">
    <property type="term" value="F:hydrolase activity, hydrolyzing O-glycosyl compounds"/>
    <property type="evidence" value="ECO:0007669"/>
    <property type="project" value="TreeGrafter"/>
</dbReference>
<evidence type="ECO:0000313" key="1">
    <source>
        <dbReference type="EMBL" id="OHA51537.1"/>
    </source>
</evidence>
<comment type="caution">
    <text evidence="1">The sequence shown here is derived from an EMBL/GenBank/DDBJ whole genome shotgun (WGS) entry which is preliminary data.</text>
</comment>
<accession>A0A1G2PTA1</accession>
<dbReference type="Gene3D" id="3.20.20.80">
    <property type="entry name" value="Glycosidases"/>
    <property type="match status" value="2"/>
</dbReference>
<dbReference type="PANTHER" id="PTHR12631">
    <property type="entry name" value="ALPHA-L-IDURONIDASE"/>
    <property type="match status" value="1"/>
</dbReference>
<dbReference type="PANTHER" id="PTHR12631:SF10">
    <property type="entry name" value="BETA-XYLOSIDASE-LIKE PROTEIN-RELATED"/>
    <property type="match status" value="1"/>
</dbReference>
<protein>
    <submittedName>
        <fullName evidence="1">Uncharacterized protein</fullName>
    </submittedName>
</protein>
<proteinExistence type="predicted"/>